<reference evidence="3 4" key="1">
    <citation type="journal article" date="2006" name="Science">
        <title>Genome of rice cluster I archaea -- the key methane producers in the rice rhizosphere.</title>
        <authorList>
            <person name="Erkel C."/>
            <person name="Kube M."/>
            <person name="Reinhardt R."/>
            <person name="Liesack W."/>
        </authorList>
    </citation>
    <scope>NUCLEOTIDE SEQUENCE [LARGE SCALE GENOMIC DNA]</scope>
    <source>
        <strain evidence="4">DSM 22066 / NBRC 105507 / MRE50</strain>
    </source>
</reference>
<dbReference type="STRING" id="351160.LRC496"/>
<evidence type="ECO:0000256" key="2">
    <source>
        <dbReference type="SAM" id="Phobius"/>
    </source>
</evidence>
<dbReference type="EMBL" id="AM114193">
    <property type="protein sequence ID" value="CAJ35442.1"/>
    <property type="molecule type" value="Genomic_DNA"/>
</dbReference>
<feature type="transmembrane region" description="Helical" evidence="2">
    <location>
        <begin position="6"/>
        <end position="26"/>
    </location>
</feature>
<feature type="region of interest" description="Disordered" evidence="1">
    <location>
        <begin position="184"/>
        <end position="267"/>
    </location>
</feature>
<name>Q0W851_METAR</name>
<accession>Q0W851</accession>
<gene>
    <name evidence="3" type="ORF">LRC496</name>
</gene>
<dbReference type="AlphaFoldDB" id="Q0W851"/>
<dbReference type="KEGG" id="rci:LRC496"/>
<keyword evidence="2" id="KW-0472">Membrane</keyword>
<feature type="compositionally biased region" description="Acidic residues" evidence="1">
    <location>
        <begin position="53"/>
        <end position="63"/>
    </location>
</feature>
<protein>
    <submittedName>
        <fullName evidence="3">Uncharacterized protein</fullName>
    </submittedName>
</protein>
<feature type="region of interest" description="Disordered" evidence="1">
    <location>
        <begin position="51"/>
        <end position="76"/>
    </location>
</feature>
<feature type="compositionally biased region" description="Basic and acidic residues" evidence="1">
    <location>
        <begin position="231"/>
        <end position="240"/>
    </location>
</feature>
<keyword evidence="2" id="KW-0812">Transmembrane</keyword>
<keyword evidence="4" id="KW-1185">Reference proteome</keyword>
<proteinExistence type="predicted"/>
<organism evidence="3 4">
    <name type="scientific">Methanocella arvoryzae (strain DSM 22066 / NBRC 105507 / MRE50)</name>
    <dbReference type="NCBI Taxonomy" id="351160"/>
    <lineage>
        <taxon>Archaea</taxon>
        <taxon>Methanobacteriati</taxon>
        <taxon>Methanobacteriota</taxon>
        <taxon>Stenosarchaea group</taxon>
        <taxon>Methanomicrobia</taxon>
        <taxon>Methanocellales</taxon>
        <taxon>Methanocellaceae</taxon>
        <taxon>Methanocella</taxon>
    </lineage>
</organism>
<sequence>MELEGNMLLILLVGLSLAIVIIVVAIRLTVKKDSDASDGLLLPVLNRGHDQQAAEEAETETIEPDAGSAGTPGTDDLSLPEIEDLDGLSFEPEENVIVQEVQKPEANSSANLITVITDLLRGIFSRGKVREETKQEVQNIDEQLEQVLRESQNIGLDISSNVKIPNLSTLSESKTMREIDTGMRNQQPAQEKKPEAQSPPESPEGLNPYTQAGDMGLNPPDAMASAPQDPAKPKEERKPDLSLQPLTPKPPESGSPENAFTGEVHDAASDLLSEIAAETVKEEVIDTSIMKDLEGVPISCEELEKDLTVILDQISVNVQASGKKKKADRSS</sequence>
<dbReference type="Proteomes" id="UP000000663">
    <property type="component" value="Chromosome"/>
</dbReference>
<keyword evidence="2" id="KW-1133">Transmembrane helix</keyword>
<evidence type="ECO:0000313" key="4">
    <source>
        <dbReference type="Proteomes" id="UP000000663"/>
    </source>
</evidence>
<evidence type="ECO:0000256" key="1">
    <source>
        <dbReference type="SAM" id="MobiDB-lite"/>
    </source>
</evidence>
<dbReference type="eggNOG" id="arCOG09476">
    <property type="taxonomic scope" value="Archaea"/>
</dbReference>
<dbReference type="GeneID" id="5144023"/>
<dbReference type="RefSeq" id="WP_012037051.1">
    <property type="nucleotide sequence ID" value="NC_009464.1"/>
</dbReference>
<evidence type="ECO:0000313" key="3">
    <source>
        <dbReference type="EMBL" id="CAJ35442.1"/>
    </source>
</evidence>